<comment type="similarity">
    <text evidence="2 8">Belongs to the purine-cytosine permease (2.A.39) family.</text>
</comment>
<feature type="transmembrane region" description="Helical" evidence="10">
    <location>
        <begin position="219"/>
        <end position="239"/>
    </location>
</feature>
<keyword evidence="7 8" id="KW-0472">Membrane</keyword>
<dbReference type="GO" id="GO:0015851">
    <property type="term" value="P:nucleobase transport"/>
    <property type="evidence" value="ECO:0007669"/>
    <property type="project" value="UniProtKB-ARBA"/>
</dbReference>
<evidence type="ECO:0000256" key="8">
    <source>
        <dbReference type="PIRNR" id="PIRNR002744"/>
    </source>
</evidence>
<comment type="subcellular location">
    <subcellularLocation>
        <location evidence="1">Membrane</location>
        <topology evidence="1">Multi-pass membrane protein</topology>
    </subcellularLocation>
</comment>
<evidence type="ECO:0000313" key="11">
    <source>
        <dbReference type="EMBL" id="CAF9933497.1"/>
    </source>
</evidence>
<feature type="region of interest" description="Disordered" evidence="9">
    <location>
        <begin position="1"/>
        <end position="43"/>
    </location>
</feature>
<keyword evidence="3 8" id="KW-0813">Transport</keyword>
<feature type="transmembrane region" description="Helical" evidence="10">
    <location>
        <begin position="114"/>
        <end position="136"/>
    </location>
</feature>
<dbReference type="Pfam" id="PF02133">
    <property type="entry name" value="Transp_cyt_pur"/>
    <property type="match status" value="1"/>
</dbReference>
<keyword evidence="5 10" id="KW-0812">Transmembrane</keyword>
<evidence type="ECO:0000313" key="12">
    <source>
        <dbReference type="Proteomes" id="UP000664203"/>
    </source>
</evidence>
<evidence type="ECO:0000256" key="10">
    <source>
        <dbReference type="SAM" id="Phobius"/>
    </source>
</evidence>
<sequence>MASRELSEKKGEETTVISSIPSNSGPSETESAEFDTAPPPPPNGILARLRHYEALLDDKLGVEKNGPARILPEDRNPPNQAIMALMWASGTMNLSCFATGFLGWEFGLDLKQSILTVIFGTLLGSMVTGWCATLGPGTGLRQVAITRYSFGWWPSKIIAALNVIEQLGWSSVGSITGGLALSAVSDGKVSLVLGVIIVAVLGLIFSFIGLRAVLWYESWAWATFFVIFMIMYGEAANFADVKTPSVLEGQTLSGTVMTLLAIVYGSSSSWSSIVSDYYVHYPVNTSKTKVFLLTSLGITIPTCISMVIGCCVGSTMGVNTEWANAYDDGLGYLIQTILFPRGFAKFLLVVLVLSGIGTNCIAIYSAALSIQLFARPLQVVPRAFWTLIIFVGIILLGVAGRNHLLAVLQNFLSLLGYWNTAFFVILFTEHYLFRKGNLENYNLEVWNTESKMPIGFAGLIAFLLGIVGCILGMVQTWYVGVIAAMIGETGGDIGNQLAFAFTLISYVPLRYWERARFPGR</sequence>
<gene>
    <name evidence="11" type="ORF">ALECFALPRED_005614</name>
</gene>
<dbReference type="FunFam" id="1.10.4160.10:FF:000002">
    <property type="entry name" value="Purine-cytosine permease fcyB"/>
    <property type="match status" value="1"/>
</dbReference>
<feature type="transmembrane region" description="Helical" evidence="10">
    <location>
        <begin position="291"/>
        <end position="316"/>
    </location>
</feature>
<dbReference type="Proteomes" id="UP000664203">
    <property type="component" value="Unassembled WGS sequence"/>
</dbReference>
<dbReference type="InterPro" id="IPR026030">
    <property type="entry name" value="Pur-cyt_permease_Fcy2/21/22"/>
</dbReference>
<evidence type="ECO:0000256" key="2">
    <source>
        <dbReference type="ARBA" id="ARBA00008974"/>
    </source>
</evidence>
<keyword evidence="6 10" id="KW-1133">Transmembrane helix</keyword>
<organism evidence="11 12">
    <name type="scientific">Alectoria fallacina</name>
    <dbReference type="NCBI Taxonomy" id="1903189"/>
    <lineage>
        <taxon>Eukaryota</taxon>
        <taxon>Fungi</taxon>
        <taxon>Dikarya</taxon>
        <taxon>Ascomycota</taxon>
        <taxon>Pezizomycotina</taxon>
        <taxon>Lecanoromycetes</taxon>
        <taxon>OSLEUM clade</taxon>
        <taxon>Lecanoromycetidae</taxon>
        <taxon>Lecanorales</taxon>
        <taxon>Lecanorineae</taxon>
        <taxon>Parmeliaceae</taxon>
        <taxon>Alectoria</taxon>
    </lineage>
</organism>
<feature type="transmembrane region" description="Helical" evidence="10">
    <location>
        <begin position="454"/>
        <end position="487"/>
    </location>
</feature>
<feature type="transmembrane region" description="Helical" evidence="10">
    <location>
        <begin position="346"/>
        <end position="367"/>
    </location>
</feature>
<dbReference type="AlphaFoldDB" id="A0A8H3G2Q6"/>
<feature type="transmembrane region" description="Helical" evidence="10">
    <location>
        <begin position="189"/>
        <end position="210"/>
    </location>
</feature>
<proteinExistence type="inferred from homology"/>
<feature type="compositionally biased region" description="Basic and acidic residues" evidence="9">
    <location>
        <begin position="1"/>
        <end position="13"/>
    </location>
</feature>
<protein>
    <recommendedName>
        <fullName evidence="13">Nucleoside transporter</fullName>
    </recommendedName>
</protein>
<keyword evidence="12" id="KW-1185">Reference proteome</keyword>
<feature type="transmembrane region" description="Helical" evidence="10">
    <location>
        <begin position="411"/>
        <end position="433"/>
    </location>
</feature>
<reference evidence="11" key="1">
    <citation type="submission" date="2021-03" db="EMBL/GenBank/DDBJ databases">
        <authorList>
            <person name="Tagirdzhanova G."/>
        </authorList>
    </citation>
    <scope>NUCLEOTIDE SEQUENCE</scope>
</reference>
<dbReference type="PANTHER" id="PTHR31806:SF7">
    <property type="entry name" value="TRANSPORTER, PUTATIVE (AFU_ORTHOLOGUE AFUA_2G04690)-RELATED"/>
    <property type="match status" value="1"/>
</dbReference>
<dbReference type="Gene3D" id="1.10.4160.10">
    <property type="entry name" value="Hydantoin permease"/>
    <property type="match status" value="1"/>
</dbReference>
<feature type="transmembrane region" description="Helical" evidence="10">
    <location>
        <begin position="259"/>
        <end position="279"/>
    </location>
</feature>
<dbReference type="InterPro" id="IPR001248">
    <property type="entry name" value="Pur-cyt_permease"/>
</dbReference>
<feature type="transmembrane region" description="Helical" evidence="10">
    <location>
        <begin position="379"/>
        <end position="399"/>
    </location>
</feature>
<feature type="compositionally biased region" description="Polar residues" evidence="9">
    <location>
        <begin position="15"/>
        <end position="29"/>
    </location>
</feature>
<evidence type="ECO:0000256" key="1">
    <source>
        <dbReference type="ARBA" id="ARBA00004141"/>
    </source>
</evidence>
<dbReference type="GO" id="GO:0022857">
    <property type="term" value="F:transmembrane transporter activity"/>
    <property type="evidence" value="ECO:0007669"/>
    <property type="project" value="InterPro"/>
</dbReference>
<dbReference type="GO" id="GO:0005886">
    <property type="term" value="C:plasma membrane"/>
    <property type="evidence" value="ECO:0007669"/>
    <property type="project" value="TreeGrafter"/>
</dbReference>
<dbReference type="GO" id="GO:0000329">
    <property type="term" value="C:fungal-type vacuole membrane"/>
    <property type="evidence" value="ECO:0007669"/>
    <property type="project" value="TreeGrafter"/>
</dbReference>
<evidence type="ECO:0000256" key="3">
    <source>
        <dbReference type="ARBA" id="ARBA00022448"/>
    </source>
</evidence>
<comment type="caution">
    <text evidence="11">The sequence shown here is derived from an EMBL/GenBank/DDBJ whole genome shotgun (WGS) entry which is preliminary data.</text>
</comment>
<evidence type="ECO:0000256" key="5">
    <source>
        <dbReference type="ARBA" id="ARBA00022692"/>
    </source>
</evidence>
<evidence type="ECO:0000256" key="9">
    <source>
        <dbReference type="SAM" id="MobiDB-lite"/>
    </source>
</evidence>
<evidence type="ECO:0008006" key="13">
    <source>
        <dbReference type="Google" id="ProtNLM"/>
    </source>
</evidence>
<dbReference type="OrthoDB" id="5428495at2759"/>
<evidence type="ECO:0000256" key="6">
    <source>
        <dbReference type="ARBA" id="ARBA00022989"/>
    </source>
</evidence>
<name>A0A8H3G2Q6_9LECA</name>
<accession>A0A8H3G2Q6</accession>
<keyword evidence="4" id="KW-0597">Phosphoprotein</keyword>
<dbReference type="PIRSF" id="PIRSF002744">
    <property type="entry name" value="Pur-cyt_permease"/>
    <property type="match status" value="1"/>
</dbReference>
<feature type="transmembrane region" description="Helical" evidence="10">
    <location>
        <begin position="81"/>
        <end position="102"/>
    </location>
</feature>
<evidence type="ECO:0000256" key="7">
    <source>
        <dbReference type="ARBA" id="ARBA00023136"/>
    </source>
</evidence>
<evidence type="ECO:0000256" key="4">
    <source>
        <dbReference type="ARBA" id="ARBA00022553"/>
    </source>
</evidence>
<dbReference type="PANTHER" id="PTHR31806">
    <property type="entry name" value="PURINE-CYTOSINE PERMEASE FCY2-RELATED"/>
    <property type="match status" value="1"/>
</dbReference>
<dbReference type="EMBL" id="CAJPDR010000355">
    <property type="protein sequence ID" value="CAF9933497.1"/>
    <property type="molecule type" value="Genomic_DNA"/>
</dbReference>